<evidence type="ECO:0000256" key="1">
    <source>
        <dbReference type="ARBA" id="ARBA00009437"/>
    </source>
</evidence>
<evidence type="ECO:0000256" key="3">
    <source>
        <dbReference type="ARBA" id="ARBA00023125"/>
    </source>
</evidence>
<name>A0A1I1ARU9_9FIRM</name>
<dbReference type="PANTHER" id="PTHR30346:SF0">
    <property type="entry name" value="HCA OPERON TRANSCRIPTIONAL ACTIVATOR HCAR"/>
    <property type="match status" value="1"/>
</dbReference>
<dbReference type="GO" id="GO:0032993">
    <property type="term" value="C:protein-DNA complex"/>
    <property type="evidence" value="ECO:0007669"/>
    <property type="project" value="TreeGrafter"/>
</dbReference>
<gene>
    <name evidence="6" type="ORF">SAMN05216249_1444</name>
</gene>
<dbReference type="GO" id="GO:0003700">
    <property type="term" value="F:DNA-binding transcription factor activity"/>
    <property type="evidence" value="ECO:0007669"/>
    <property type="project" value="InterPro"/>
</dbReference>
<keyword evidence="2" id="KW-0805">Transcription regulation</keyword>
<dbReference type="OrthoDB" id="9785745at2"/>
<keyword evidence="3" id="KW-0238">DNA-binding</keyword>
<dbReference type="PANTHER" id="PTHR30346">
    <property type="entry name" value="TRANSCRIPTIONAL DUAL REGULATOR HCAR-RELATED"/>
    <property type="match status" value="1"/>
</dbReference>
<reference evidence="6 7" key="1">
    <citation type="submission" date="2016-10" db="EMBL/GenBank/DDBJ databases">
        <authorList>
            <person name="de Groot N.N."/>
        </authorList>
    </citation>
    <scope>NUCLEOTIDE SEQUENCE [LARGE SCALE GENOMIC DNA]</scope>
    <source>
        <strain evidence="6 7">DSM 5522</strain>
    </source>
</reference>
<keyword evidence="4" id="KW-0804">Transcription</keyword>
<dbReference type="AlphaFoldDB" id="A0A1I1ARU9"/>
<organism evidence="6 7">
    <name type="scientific">Acetitomaculum ruminis DSM 5522</name>
    <dbReference type="NCBI Taxonomy" id="1120918"/>
    <lineage>
        <taxon>Bacteria</taxon>
        <taxon>Bacillati</taxon>
        <taxon>Bacillota</taxon>
        <taxon>Clostridia</taxon>
        <taxon>Lachnospirales</taxon>
        <taxon>Lachnospiraceae</taxon>
        <taxon>Acetitomaculum</taxon>
    </lineage>
</organism>
<sequence length="110" mass="12969">MVGIRHLKYFVTSYECGSYSQASELLFVSRQTVYSAIKELEEQTGLFLIKKYIRKVEITPDGEMYYKKAKILVEEFEDLTLNKSKRKFSIAVNNIFFGLFPSFQRKFIEL</sequence>
<dbReference type="InterPro" id="IPR036388">
    <property type="entry name" value="WH-like_DNA-bd_sf"/>
</dbReference>
<evidence type="ECO:0000259" key="5">
    <source>
        <dbReference type="PROSITE" id="PS50931"/>
    </source>
</evidence>
<comment type="similarity">
    <text evidence="1">Belongs to the LysR transcriptional regulatory family.</text>
</comment>
<dbReference type="Gene3D" id="1.10.10.10">
    <property type="entry name" value="Winged helix-like DNA-binding domain superfamily/Winged helix DNA-binding domain"/>
    <property type="match status" value="1"/>
</dbReference>
<accession>A0A1I1ARU9</accession>
<dbReference type="InterPro" id="IPR036390">
    <property type="entry name" value="WH_DNA-bd_sf"/>
</dbReference>
<dbReference type="RefSeq" id="WP_143088322.1">
    <property type="nucleotide sequence ID" value="NZ_FOJY01000044.1"/>
</dbReference>
<keyword evidence="7" id="KW-1185">Reference proteome</keyword>
<dbReference type="Pfam" id="PF00126">
    <property type="entry name" value="HTH_1"/>
    <property type="match status" value="1"/>
</dbReference>
<evidence type="ECO:0000313" key="7">
    <source>
        <dbReference type="Proteomes" id="UP000198838"/>
    </source>
</evidence>
<evidence type="ECO:0000256" key="4">
    <source>
        <dbReference type="ARBA" id="ARBA00023163"/>
    </source>
</evidence>
<dbReference type="GO" id="GO:0003677">
    <property type="term" value="F:DNA binding"/>
    <property type="evidence" value="ECO:0007669"/>
    <property type="project" value="UniProtKB-KW"/>
</dbReference>
<feature type="domain" description="HTH lysR-type" evidence="5">
    <location>
        <begin position="2"/>
        <end position="59"/>
    </location>
</feature>
<dbReference type="Proteomes" id="UP000198838">
    <property type="component" value="Unassembled WGS sequence"/>
</dbReference>
<dbReference type="STRING" id="1120918.SAMN05216249_1444"/>
<proteinExistence type="inferred from homology"/>
<feature type="non-terminal residue" evidence="6">
    <location>
        <position position="110"/>
    </location>
</feature>
<dbReference type="EMBL" id="FOJY01000044">
    <property type="protein sequence ID" value="SFB40799.1"/>
    <property type="molecule type" value="Genomic_DNA"/>
</dbReference>
<dbReference type="InterPro" id="IPR000847">
    <property type="entry name" value="LysR_HTH_N"/>
</dbReference>
<evidence type="ECO:0000256" key="2">
    <source>
        <dbReference type="ARBA" id="ARBA00023015"/>
    </source>
</evidence>
<protein>
    <submittedName>
        <fullName evidence="6">Regulatory helix-turn-helix protein, lysR family</fullName>
    </submittedName>
</protein>
<dbReference type="SUPFAM" id="SSF46785">
    <property type="entry name" value="Winged helix' DNA-binding domain"/>
    <property type="match status" value="1"/>
</dbReference>
<evidence type="ECO:0000313" key="6">
    <source>
        <dbReference type="EMBL" id="SFB40799.1"/>
    </source>
</evidence>
<dbReference type="PROSITE" id="PS50931">
    <property type="entry name" value="HTH_LYSR"/>
    <property type="match status" value="1"/>
</dbReference>